<proteinExistence type="predicted"/>
<dbReference type="Proteomes" id="UP000826212">
    <property type="component" value="Chromosome"/>
</dbReference>
<sequence length="426" mass="48283">MSNFRTKAPSHKPVSRIDLPNVETKSLKNGTLLHNLVAGEQDLIKIDVMFHAGLKAAGKPLQSSMTAKMLTEGTTDFTAQQLAEQLDYYGAYLHITPGYDYSVLSFLTLSKHLEPLLPSLESVIHNPIFPQKEFDILKTKRLHKFAEDSQKVSVMAQRRFFRMLMGKDHPYAPFEDIDVYNHISREDLISFHQENYRPNDLNLIVCGKANEESVDRIGSLFGNTSWEKTSLSTNQSSAFNPTFGTEKIEKKGASQNAIAMGIPLPNKMGDDYFKLRFLITALGGYFGSRLNMNIREDKGYTYGIRASYLSFQAGGAMFIFSEVGSHVCTPALEEINKEIERLRTEKIEEAEMHMVRSYMMSKIMSEVDGPFARANTLESLIGFGLEWDHYQKLIHTIQSVTPEEILEIAQRYFKEDQTITVIAGQF</sequence>
<gene>
    <name evidence="1" type="ORF">K4L44_00135</name>
</gene>
<evidence type="ECO:0000313" key="1">
    <source>
        <dbReference type="EMBL" id="QZE14350.1"/>
    </source>
</evidence>
<protein>
    <submittedName>
        <fullName evidence="1">Insulinase family protein</fullName>
    </submittedName>
</protein>
<keyword evidence="2" id="KW-1185">Reference proteome</keyword>
<organism evidence="1 2">
    <name type="scientific">Halosquirtibacter laminarini</name>
    <dbReference type="NCBI Taxonomy" id="3374600"/>
    <lineage>
        <taxon>Bacteria</taxon>
        <taxon>Pseudomonadati</taxon>
        <taxon>Bacteroidota</taxon>
        <taxon>Bacteroidia</taxon>
        <taxon>Marinilabiliales</taxon>
        <taxon>Prolixibacteraceae</taxon>
        <taxon>Halosquirtibacter</taxon>
    </lineage>
</organism>
<reference evidence="1" key="1">
    <citation type="submission" date="2021-08" db="EMBL/GenBank/DDBJ databases">
        <title>Novel anaerobic bacterium isolated from sea squirt in East Sea, Republic of Korea.</title>
        <authorList>
            <person name="Nguyen T.H."/>
            <person name="Li Z."/>
            <person name="Lee Y.-J."/>
            <person name="Ko J."/>
            <person name="Kim S.-G."/>
        </authorList>
    </citation>
    <scope>NUCLEOTIDE SEQUENCE</scope>
    <source>
        <strain evidence="1">KCTC 25031</strain>
    </source>
</reference>
<dbReference type="EMBL" id="CP081303">
    <property type="protein sequence ID" value="QZE14350.1"/>
    <property type="molecule type" value="Genomic_DNA"/>
</dbReference>
<name>A0AC61NFF7_9BACT</name>
<evidence type="ECO:0000313" key="2">
    <source>
        <dbReference type="Proteomes" id="UP000826212"/>
    </source>
</evidence>
<accession>A0AC61NFF7</accession>